<reference evidence="3" key="1">
    <citation type="journal article" date="2019" name="Int. J. Syst. Evol. Microbiol.">
        <title>The Global Catalogue of Microorganisms (GCM) 10K type strain sequencing project: providing services to taxonomists for standard genome sequencing and annotation.</title>
        <authorList>
            <consortium name="The Broad Institute Genomics Platform"/>
            <consortium name="The Broad Institute Genome Sequencing Center for Infectious Disease"/>
            <person name="Wu L."/>
            <person name="Ma J."/>
        </authorList>
    </citation>
    <scope>NUCLEOTIDE SEQUENCE [LARGE SCALE GENOMIC DNA]</scope>
    <source>
        <strain evidence="3">CGMCC 1.18578</strain>
    </source>
</reference>
<dbReference type="SUPFAM" id="SSF47413">
    <property type="entry name" value="lambda repressor-like DNA-binding domains"/>
    <property type="match status" value="1"/>
</dbReference>
<evidence type="ECO:0000313" key="3">
    <source>
        <dbReference type="Proteomes" id="UP001596108"/>
    </source>
</evidence>
<protein>
    <submittedName>
        <fullName evidence="2">Helix-turn-helix domain-containing protein</fullName>
    </submittedName>
</protein>
<evidence type="ECO:0000259" key="1">
    <source>
        <dbReference type="PROSITE" id="PS50943"/>
    </source>
</evidence>
<dbReference type="PROSITE" id="PS50943">
    <property type="entry name" value="HTH_CROC1"/>
    <property type="match status" value="1"/>
</dbReference>
<dbReference type="InterPro" id="IPR001387">
    <property type="entry name" value="Cro/C1-type_HTH"/>
</dbReference>
<dbReference type="Gene3D" id="1.10.260.40">
    <property type="entry name" value="lambda repressor-like DNA-binding domains"/>
    <property type="match status" value="1"/>
</dbReference>
<evidence type="ECO:0000313" key="2">
    <source>
        <dbReference type="EMBL" id="MFC5530640.1"/>
    </source>
</evidence>
<feature type="domain" description="HTH cro/C1-type" evidence="1">
    <location>
        <begin position="1"/>
        <end position="46"/>
    </location>
</feature>
<accession>A0ABW0R0U4</accession>
<gene>
    <name evidence="2" type="ORF">ACFPQ4_14470</name>
</gene>
<proteinExistence type="predicted"/>
<name>A0ABW0R0U4_9BACL</name>
<dbReference type="CDD" id="cd00093">
    <property type="entry name" value="HTH_XRE"/>
    <property type="match status" value="1"/>
</dbReference>
<dbReference type="InterPro" id="IPR010982">
    <property type="entry name" value="Lambda_DNA-bd_dom_sf"/>
</dbReference>
<sequence>MTQVEFSSFLGISQGRLSEIEKDITKPSAETLIALRKSFGIDLNELLGYLD</sequence>
<comment type="caution">
    <text evidence="2">The sequence shown here is derived from an EMBL/GenBank/DDBJ whole genome shotgun (WGS) entry which is preliminary data.</text>
</comment>
<organism evidence="2 3">
    <name type="scientific">Cohnella yongneupensis</name>
    <dbReference type="NCBI Taxonomy" id="425006"/>
    <lineage>
        <taxon>Bacteria</taxon>
        <taxon>Bacillati</taxon>
        <taxon>Bacillota</taxon>
        <taxon>Bacilli</taxon>
        <taxon>Bacillales</taxon>
        <taxon>Paenibacillaceae</taxon>
        <taxon>Cohnella</taxon>
    </lineage>
</organism>
<keyword evidence="3" id="KW-1185">Reference proteome</keyword>
<dbReference type="EMBL" id="JBHSNC010000044">
    <property type="protein sequence ID" value="MFC5530640.1"/>
    <property type="molecule type" value="Genomic_DNA"/>
</dbReference>
<dbReference type="Proteomes" id="UP001596108">
    <property type="component" value="Unassembled WGS sequence"/>
</dbReference>
<dbReference type="RefSeq" id="WP_378112586.1">
    <property type="nucleotide sequence ID" value="NZ_JBHSNC010000044.1"/>
</dbReference>
<dbReference type="Pfam" id="PF01381">
    <property type="entry name" value="HTH_3"/>
    <property type="match status" value="1"/>
</dbReference>